<comment type="caution">
    <text evidence="3">The sequence shown here is derived from an EMBL/GenBank/DDBJ whole genome shotgun (WGS) entry which is preliminary data.</text>
</comment>
<proteinExistence type="inferred from homology"/>
<comment type="function">
    <text evidence="2">Hydrolyzes RNA 2',3'-cyclic phosphodiester to an RNA 2'-phosphomonoester.</text>
</comment>
<keyword evidence="4" id="KW-1185">Reference proteome</keyword>
<reference evidence="3" key="1">
    <citation type="submission" date="2021-04" db="EMBL/GenBank/DDBJ databases">
        <title>Genome seq and assembly of Bacillus sp.</title>
        <authorList>
            <person name="Chhetri G."/>
        </authorList>
    </citation>
    <scope>NUCLEOTIDE SEQUENCE</scope>
    <source>
        <strain evidence="3">RG28</strain>
    </source>
</reference>
<dbReference type="PANTHER" id="PTHR35561:SF1">
    <property type="entry name" value="RNA 2',3'-CYCLIC PHOSPHODIESTERASE"/>
    <property type="match status" value="1"/>
</dbReference>
<dbReference type="InterPro" id="IPR009097">
    <property type="entry name" value="Cyclic_Pdiesterase"/>
</dbReference>
<sequence length="186" mass="21443">MSGHYFIAVPLSNDLKTELFHLSNVWKGKLPFKKWTAEEDFHITLAFLGPVEEDKRKEIVEEIQQSLLSIESFTLQLADLGHFGPSKNPSVWWAGVQKSKELDELQKNVSLSCEKVGFQLEKRPYKPHITLAKRFNLAFKDDFSIPSTLDIKNKTIEVSSIVLYQIYPKSTPSYQIVEKWNLEGEK</sequence>
<comment type="similarity">
    <text evidence="2">Belongs to the 2H phosphoesterase superfamily. ThpR family.</text>
</comment>
<accession>A0A940SKT7</accession>
<dbReference type="GO" id="GO:0004113">
    <property type="term" value="F:2',3'-cyclic-nucleotide 3'-phosphodiesterase activity"/>
    <property type="evidence" value="ECO:0007669"/>
    <property type="project" value="InterPro"/>
</dbReference>
<evidence type="ECO:0000313" key="3">
    <source>
        <dbReference type="EMBL" id="MBP0726364.1"/>
    </source>
</evidence>
<dbReference type="InterPro" id="IPR004175">
    <property type="entry name" value="RNA_CPDase"/>
</dbReference>
<name>A0A940SKT7_9BACI</name>
<feature type="short sequence motif" description="HXTX 2" evidence="2">
    <location>
        <begin position="128"/>
        <end position="131"/>
    </location>
</feature>
<dbReference type="SUPFAM" id="SSF55144">
    <property type="entry name" value="LigT-like"/>
    <property type="match status" value="1"/>
</dbReference>
<feature type="short sequence motif" description="HXTX 1" evidence="2">
    <location>
        <begin position="42"/>
        <end position="45"/>
    </location>
</feature>
<organism evidence="3 4">
    <name type="scientific">Gottfriedia endophytica</name>
    <dbReference type="NCBI Taxonomy" id="2820819"/>
    <lineage>
        <taxon>Bacteria</taxon>
        <taxon>Bacillati</taxon>
        <taxon>Bacillota</taxon>
        <taxon>Bacilli</taxon>
        <taxon>Bacillales</taxon>
        <taxon>Bacillaceae</taxon>
        <taxon>Gottfriedia</taxon>
    </lineage>
</organism>
<dbReference type="AlphaFoldDB" id="A0A940SKT7"/>
<dbReference type="RefSeq" id="WP_209406703.1">
    <property type="nucleotide sequence ID" value="NZ_JAGIYQ010000010.1"/>
</dbReference>
<evidence type="ECO:0000313" key="4">
    <source>
        <dbReference type="Proteomes" id="UP000682134"/>
    </source>
</evidence>
<dbReference type="PANTHER" id="PTHR35561">
    <property type="entry name" value="RNA 2',3'-CYCLIC PHOSPHODIESTERASE"/>
    <property type="match status" value="1"/>
</dbReference>
<protein>
    <recommendedName>
        <fullName evidence="2">RNA 2',3'-cyclic phosphodiesterase</fullName>
        <shortName evidence="2">RNA 2',3'-CPDase</shortName>
        <ecNumber evidence="2">3.1.4.58</ecNumber>
    </recommendedName>
</protein>
<dbReference type="GO" id="GO:0008664">
    <property type="term" value="F:RNA 2',3'-cyclic 3'-phosphodiesterase activity"/>
    <property type="evidence" value="ECO:0007669"/>
    <property type="project" value="UniProtKB-EC"/>
</dbReference>
<dbReference type="Pfam" id="PF13563">
    <property type="entry name" value="2_5_RNA_ligase2"/>
    <property type="match status" value="1"/>
</dbReference>
<dbReference type="NCBIfam" id="TIGR02258">
    <property type="entry name" value="2_5_ligase"/>
    <property type="match status" value="1"/>
</dbReference>
<comment type="catalytic activity">
    <reaction evidence="2">
        <text>a 3'-end 2',3'-cyclophospho-ribonucleotide-RNA + H2O = a 3'-end 2'-phospho-ribonucleotide-RNA + H(+)</text>
        <dbReference type="Rhea" id="RHEA:11828"/>
        <dbReference type="Rhea" id="RHEA-COMP:10464"/>
        <dbReference type="Rhea" id="RHEA-COMP:17353"/>
        <dbReference type="ChEBI" id="CHEBI:15377"/>
        <dbReference type="ChEBI" id="CHEBI:15378"/>
        <dbReference type="ChEBI" id="CHEBI:83064"/>
        <dbReference type="ChEBI" id="CHEBI:173113"/>
        <dbReference type="EC" id="3.1.4.58"/>
    </reaction>
</comment>
<feature type="active site" description="Proton acceptor" evidence="2">
    <location>
        <position position="128"/>
    </location>
</feature>
<dbReference type="EC" id="3.1.4.58" evidence="2"/>
<feature type="active site" description="Proton donor" evidence="2">
    <location>
        <position position="42"/>
    </location>
</feature>
<evidence type="ECO:0000256" key="1">
    <source>
        <dbReference type="ARBA" id="ARBA00022801"/>
    </source>
</evidence>
<dbReference type="Proteomes" id="UP000682134">
    <property type="component" value="Unassembled WGS sequence"/>
</dbReference>
<evidence type="ECO:0000256" key="2">
    <source>
        <dbReference type="HAMAP-Rule" id="MF_01940"/>
    </source>
</evidence>
<keyword evidence="1 2" id="KW-0378">Hydrolase</keyword>
<dbReference type="Gene3D" id="3.90.1140.10">
    <property type="entry name" value="Cyclic phosphodiesterase"/>
    <property type="match status" value="1"/>
</dbReference>
<gene>
    <name evidence="3" type="primary">thpR</name>
    <name evidence="3" type="ORF">J5Y03_14475</name>
</gene>
<dbReference type="EMBL" id="JAGIYQ010000010">
    <property type="protein sequence ID" value="MBP0726364.1"/>
    <property type="molecule type" value="Genomic_DNA"/>
</dbReference>
<dbReference type="HAMAP" id="MF_01940">
    <property type="entry name" value="RNA_CPDase"/>
    <property type="match status" value="1"/>
</dbReference>